<feature type="domain" description="SWEET-like" evidence="14">
    <location>
        <begin position="267"/>
        <end position="381"/>
    </location>
</feature>
<dbReference type="GO" id="GO:0012505">
    <property type="term" value="C:endomembrane system"/>
    <property type="evidence" value="ECO:0007669"/>
    <property type="project" value="UniProtKB-SubCell"/>
</dbReference>
<dbReference type="Proteomes" id="UP001237642">
    <property type="component" value="Unassembled WGS sequence"/>
</dbReference>
<evidence type="ECO:0000256" key="7">
    <source>
        <dbReference type="ARBA" id="ARBA00022786"/>
    </source>
</evidence>
<dbReference type="PROSITE" id="PS50985">
    <property type="entry name" value="GRAS"/>
    <property type="match status" value="1"/>
</dbReference>
<keyword evidence="5" id="KW-0808">Transferase</keyword>
<organism evidence="15 16">
    <name type="scientific">Heracleum sosnowskyi</name>
    <dbReference type="NCBI Taxonomy" id="360622"/>
    <lineage>
        <taxon>Eukaryota</taxon>
        <taxon>Viridiplantae</taxon>
        <taxon>Streptophyta</taxon>
        <taxon>Embryophyta</taxon>
        <taxon>Tracheophyta</taxon>
        <taxon>Spermatophyta</taxon>
        <taxon>Magnoliopsida</taxon>
        <taxon>eudicotyledons</taxon>
        <taxon>Gunneridae</taxon>
        <taxon>Pentapetalae</taxon>
        <taxon>asterids</taxon>
        <taxon>campanulids</taxon>
        <taxon>Apiales</taxon>
        <taxon>Apiaceae</taxon>
        <taxon>Apioideae</taxon>
        <taxon>apioid superclade</taxon>
        <taxon>Tordylieae</taxon>
        <taxon>Tordyliinae</taxon>
        <taxon>Heracleum</taxon>
    </lineage>
</organism>
<dbReference type="InterPro" id="IPR021319">
    <property type="entry name" value="DUF2921"/>
</dbReference>
<dbReference type="EC" id="2.3.2.27" evidence="4"/>
<evidence type="ECO:0000313" key="15">
    <source>
        <dbReference type="EMBL" id="KAK1370886.1"/>
    </source>
</evidence>
<evidence type="ECO:0000256" key="6">
    <source>
        <dbReference type="ARBA" id="ARBA00022692"/>
    </source>
</evidence>
<keyword evidence="7" id="KW-0833">Ubl conjugation pathway</keyword>
<keyword evidence="9" id="KW-0805">Transcription regulation</keyword>
<name>A0AAD8HQB8_9APIA</name>
<sequence>MTFYLFYSFSRGVWSVPEVPRPLHKSSRNTCAAVLATYKLHKHVDKSSVLVGGSAARSKGEAKAMFLRHEGFLGALGAFMSNEKHGLDDLMVHQLVERFPMGAPYIVGKIHGPPLGDLNEKASTLTLPYLSSALNCFSSTKEFSVVVIPRKQDVANRKTKAIEIDLKDLFNGMIMFYEVFDDEHKVGGVQIKVEGVYIWPFKQLRVAYRGKAGEFGREDHVISDPYHLIAFTIHSNAVYYCMVPSFVIYLVTCGTLAISLDFQESTWVKIWKRKHPPVNDMEKHCNIEIMAQISLVPLMQSSGIFLGCILIMYEFHKFLPFLLLLVYSFWIPQIVTNVFRDPRKPLHPYFIIGMSVTRLAIPLYIFGCPRNFMHSKPDKKHTVDIRSRSLRVDDLLELSQGPSDEKSEDVLVIIQHLLSSAEKIGEQQFEDASNLLNYCNGYSSDKGIPLQRLEYYFCAALRDKIHDLEIGVTTSKMISLDIEEAMRNSSSKENLIYFNIQRHLIVVIL</sequence>
<dbReference type="EMBL" id="JAUIZM010000008">
    <property type="protein sequence ID" value="KAK1370886.1"/>
    <property type="molecule type" value="Genomic_DNA"/>
</dbReference>
<evidence type="ECO:0000256" key="2">
    <source>
        <dbReference type="ARBA" id="ARBA00004127"/>
    </source>
</evidence>
<feature type="transmembrane region" description="Helical" evidence="13">
    <location>
        <begin position="237"/>
        <end position="260"/>
    </location>
</feature>
<evidence type="ECO:0000256" key="13">
    <source>
        <dbReference type="SAM" id="Phobius"/>
    </source>
</evidence>
<keyword evidence="16" id="KW-1185">Reference proteome</keyword>
<comment type="catalytic activity">
    <reaction evidence="1">
        <text>S-ubiquitinyl-[E2 ubiquitin-conjugating enzyme]-L-cysteine + [acceptor protein]-L-lysine = [E2 ubiquitin-conjugating enzyme]-L-cysteine + N(6)-ubiquitinyl-[acceptor protein]-L-lysine.</text>
        <dbReference type="EC" id="2.3.2.27"/>
    </reaction>
</comment>
<comment type="subcellular location">
    <subcellularLocation>
        <location evidence="2">Endomembrane system</location>
        <topology evidence="2">Multi-pass membrane protein</topology>
    </subcellularLocation>
</comment>
<evidence type="ECO:0000256" key="11">
    <source>
        <dbReference type="ARBA" id="ARBA00023163"/>
    </source>
</evidence>
<dbReference type="Pfam" id="PF11145">
    <property type="entry name" value="DUF2921"/>
    <property type="match status" value="1"/>
</dbReference>
<evidence type="ECO:0000256" key="12">
    <source>
        <dbReference type="PROSITE-ProRule" id="PRU01191"/>
    </source>
</evidence>
<evidence type="ECO:0000256" key="3">
    <source>
        <dbReference type="ARBA" id="ARBA00004906"/>
    </source>
</evidence>
<keyword evidence="11" id="KW-0804">Transcription</keyword>
<keyword evidence="6 13" id="KW-0812">Transmembrane</keyword>
<feature type="transmembrane region" description="Helical" evidence="13">
    <location>
        <begin position="289"/>
        <end position="312"/>
    </location>
</feature>
<comment type="caution">
    <text evidence="15">The sequence shown here is derived from an EMBL/GenBank/DDBJ whole genome shotgun (WGS) entry which is preliminary data.</text>
</comment>
<dbReference type="InterPro" id="IPR005202">
    <property type="entry name" value="TF_GRAS"/>
</dbReference>
<evidence type="ECO:0000313" key="16">
    <source>
        <dbReference type="Proteomes" id="UP001237642"/>
    </source>
</evidence>
<keyword evidence="8 13" id="KW-1133">Transmembrane helix</keyword>
<comment type="caution">
    <text evidence="12">Lacks conserved residue(s) required for the propagation of feature annotation.</text>
</comment>
<comment type="similarity">
    <text evidence="12">Belongs to the GRAS family.</text>
</comment>
<proteinExistence type="inferred from homology"/>
<feature type="transmembrane region" description="Helical" evidence="13">
    <location>
        <begin position="346"/>
        <end position="367"/>
    </location>
</feature>
<dbReference type="AlphaFoldDB" id="A0AAD8HQB8"/>
<evidence type="ECO:0000256" key="4">
    <source>
        <dbReference type="ARBA" id="ARBA00012483"/>
    </source>
</evidence>
<evidence type="ECO:0000256" key="1">
    <source>
        <dbReference type="ARBA" id="ARBA00000900"/>
    </source>
</evidence>
<reference evidence="15" key="1">
    <citation type="submission" date="2023-02" db="EMBL/GenBank/DDBJ databases">
        <title>Genome of toxic invasive species Heracleum sosnowskyi carries increased number of genes despite the absence of recent whole-genome duplications.</title>
        <authorList>
            <person name="Schelkunov M."/>
            <person name="Shtratnikova V."/>
            <person name="Makarenko M."/>
            <person name="Klepikova A."/>
            <person name="Omelchenko D."/>
            <person name="Novikova G."/>
            <person name="Obukhova E."/>
            <person name="Bogdanov V."/>
            <person name="Penin A."/>
            <person name="Logacheva M."/>
        </authorList>
    </citation>
    <scope>NUCLEOTIDE SEQUENCE</scope>
    <source>
        <strain evidence="15">Hsosn_3</strain>
        <tissue evidence="15">Leaf</tissue>
    </source>
</reference>
<gene>
    <name evidence="15" type="ORF">POM88_036978</name>
</gene>
<reference evidence="15" key="2">
    <citation type="submission" date="2023-05" db="EMBL/GenBank/DDBJ databases">
        <authorList>
            <person name="Schelkunov M.I."/>
        </authorList>
    </citation>
    <scope>NUCLEOTIDE SEQUENCE</scope>
    <source>
        <strain evidence="15">Hsosn_3</strain>
        <tissue evidence="15">Leaf</tissue>
    </source>
</reference>
<accession>A0AAD8HQB8</accession>
<evidence type="ECO:0000256" key="10">
    <source>
        <dbReference type="ARBA" id="ARBA00023136"/>
    </source>
</evidence>
<evidence type="ECO:0000256" key="9">
    <source>
        <dbReference type="ARBA" id="ARBA00023015"/>
    </source>
</evidence>
<feature type="transmembrane region" description="Helical" evidence="13">
    <location>
        <begin position="318"/>
        <end position="339"/>
    </location>
</feature>
<evidence type="ECO:0000259" key="14">
    <source>
        <dbReference type="Pfam" id="PF11145"/>
    </source>
</evidence>
<keyword evidence="10 13" id="KW-0472">Membrane</keyword>
<protein>
    <recommendedName>
        <fullName evidence="4">RING-type E3 ubiquitin transferase</fullName>
        <ecNumber evidence="4">2.3.2.27</ecNumber>
    </recommendedName>
</protein>
<dbReference type="GO" id="GO:0061630">
    <property type="term" value="F:ubiquitin protein ligase activity"/>
    <property type="evidence" value="ECO:0007669"/>
    <property type="project" value="UniProtKB-EC"/>
</dbReference>
<evidence type="ECO:0000256" key="5">
    <source>
        <dbReference type="ARBA" id="ARBA00022679"/>
    </source>
</evidence>
<evidence type="ECO:0000256" key="8">
    <source>
        <dbReference type="ARBA" id="ARBA00022989"/>
    </source>
</evidence>
<comment type="pathway">
    <text evidence="3">Protein modification; protein ubiquitination.</text>
</comment>